<reference evidence="3 4" key="1">
    <citation type="journal article" date="2019" name="PLoS Genet.">
        <title>Convergent evolution of linked mating-type loci in basidiomycete fungi.</title>
        <authorList>
            <person name="Sun S."/>
            <person name="Coelho M.A."/>
            <person name="Heitman J."/>
            <person name="Nowrousian M."/>
        </authorList>
    </citation>
    <scope>NUCLEOTIDE SEQUENCE [LARGE SCALE GENOMIC DNA]</scope>
    <source>
        <strain evidence="3 4">CBS 4282</strain>
    </source>
</reference>
<keyword evidence="1" id="KW-0833">Ubl conjugation pathway</keyword>
<name>A0A7D8V2Q6_VANHU</name>
<gene>
    <name evidence="3" type="ORF">VHUM_00153</name>
</gene>
<dbReference type="Pfam" id="PF00179">
    <property type="entry name" value="UQ_con"/>
    <property type="match status" value="1"/>
</dbReference>
<evidence type="ECO:0000313" key="4">
    <source>
        <dbReference type="Proteomes" id="UP000473826"/>
    </source>
</evidence>
<dbReference type="InterPro" id="IPR000608">
    <property type="entry name" value="UBC"/>
</dbReference>
<dbReference type="SMART" id="SM00212">
    <property type="entry name" value="UBCc"/>
    <property type="match status" value="1"/>
</dbReference>
<dbReference type="OrthoDB" id="406833at2759"/>
<protein>
    <recommendedName>
        <fullName evidence="2">UBC core domain-containing protein</fullName>
    </recommendedName>
</protein>
<dbReference type="Proteomes" id="UP000473826">
    <property type="component" value="Unassembled WGS sequence"/>
</dbReference>
<dbReference type="InterPro" id="IPR016135">
    <property type="entry name" value="UBQ-conjugating_enzyme/RWD"/>
</dbReference>
<dbReference type="EMBL" id="QKWK01000001">
    <property type="protein sequence ID" value="TXT15650.1"/>
    <property type="molecule type" value="Genomic_DNA"/>
</dbReference>
<keyword evidence="4" id="KW-1185">Reference proteome</keyword>
<dbReference type="PANTHER" id="PTHR24067">
    <property type="entry name" value="UBIQUITIN-CONJUGATING ENZYME E2"/>
    <property type="match status" value="1"/>
</dbReference>
<accession>A0A7D8V2Q6</accession>
<dbReference type="SUPFAM" id="SSF54495">
    <property type="entry name" value="UBC-like"/>
    <property type="match status" value="1"/>
</dbReference>
<dbReference type="PROSITE" id="PS50127">
    <property type="entry name" value="UBC_2"/>
    <property type="match status" value="1"/>
</dbReference>
<organism evidence="3 4">
    <name type="scientific">Vanrija humicola</name>
    <name type="common">Yeast</name>
    <name type="synonym">Cryptococcus humicola</name>
    <dbReference type="NCBI Taxonomy" id="5417"/>
    <lineage>
        <taxon>Eukaryota</taxon>
        <taxon>Fungi</taxon>
        <taxon>Dikarya</taxon>
        <taxon>Basidiomycota</taxon>
        <taxon>Agaricomycotina</taxon>
        <taxon>Tremellomycetes</taxon>
        <taxon>Trichosporonales</taxon>
        <taxon>Trichosporonaceae</taxon>
        <taxon>Vanrija</taxon>
    </lineage>
</organism>
<evidence type="ECO:0000313" key="3">
    <source>
        <dbReference type="EMBL" id="TXT15650.1"/>
    </source>
</evidence>
<dbReference type="AlphaFoldDB" id="A0A7D8V2Q6"/>
<dbReference type="InterPro" id="IPR050113">
    <property type="entry name" value="Ub_conjugating_enzyme"/>
</dbReference>
<feature type="domain" description="UBC core" evidence="2">
    <location>
        <begin position="1"/>
        <end position="138"/>
    </location>
</feature>
<comment type="caution">
    <text evidence="3">The sequence shown here is derived from an EMBL/GenBank/DDBJ whole genome shotgun (WGS) entry which is preliminary data.</text>
</comment>
<evidence type="ECO:0000259" key="2">
    <source>
        <dbReference type="PROSITE" id="PS50127"/>
    </source>
</evidence>
<dbReference type="CDD" id="cd23808">
    <property type="entry name" value="UBCc_UBE2W"/>
    <property type="match status" value="1"/>
</dbReference>
<proteinExistence type="predicted"/>
<sequence length="151" mass="17025">MGIELLSADNMEEWYFGIQVLGDETVYKGEKFALRIKFGERYPIEYPEVTFVANDQYKPPVHPHIYTNGHVCASILGPEWSPVLNAQSVCITMQSMLASCKKKELYVPRRAPLTHTQAKGQRQLRCACARQPQADALGVPRRCELAPESIS</sequence>
<evidence type="ECO:0000256" key="1">
    <source>
        <dbReference type="ARBA" id="ARBA00022786"/>
    </source>
</evidence>
<dbReference type="Gene3D" id="3.10.110.10">
    <property type="entry name" value="Ubiquitin Conjugating Enzyme"/>
    <property type="match status" value="1"/>
</dbReference>